<dbReference type="Gene3D" id="3.20.20.80">
    <property type="entry name" value="Glycosidases"/>
    <property type="match status" value="1"/>
</dbReference>
<evidence type="ECO:0000256" key="3">
    <source>
        <dbReference type="ARBA" id="ARBA00012663"/>
    </source>
</evidence>
<dbReference type="STRING" id="1579316.RC74_20390"/>
<evidence type="ECO:0000256" key="7">
    <source>
        <dbReference type="ARBA" id="ARBA00033000"/>
    </source>
</evidence>
<dbReference type="InterPro" id="IPR017853">
    <property type="entry name" value="GH"/>
</dbReference>
<comment type="similarity">
    <text evidence="2">Belongs to the glycosyl hydrolase 20 family.</text>
</comment>
<dbReference type="SUPFAM" id="SSF51445">
    <property type="entry name" value="(Trans)glycosidases"/>
    <property type="match status" value="1"/>
</dbReference>
<proteinExistence type="inferred from homology"/>
<dbReference type="SUPFAM" id="SSF55545">
    <property type="entry name" value="beta-N-acetylhexosaminidase-like domain"/>
    <property type="match status" value="1"/>
</dbReference>
<organism evidence="11 12">
    <name type="scientific">Falsihalocynthiibacter arcticus</name>
    <dbReference type="NCBI Taxonomy" id="1579316"/>
    <lineage>
        <taxon>Bacteria</taxon>
        <taxon>Pseudomonadati</taxon>
        <taxon>Pseudomonadota</taxon>
        <taxon>Alphaproteobacteria</taxon>
        <taxon>Rhodobacterales</taxon>
        <taxon>Roseobacteraceae</taxon>
        <taxon>Falsihalocynthiibacter</taxon>
    </lineage>
</organism>
<evidence type="ECO:0000259" key="10">
    <source>
        <dbReference type="Pfam" id="PF02838"/>
    </source>
</evidence>
<name>A0A126V4Q5_9RHOB</name>
<evidence type="ECO:0000256" key="4">
    <source>
        <dbReference type="ARBA" id="ARBA00022801"/>
    </source>
</evidence>
<evidence type="ECO:0000256" key="1">
    <source>
        <dbReference type="ARBA" id="ARBA00001231"/>
    </source>
</evidence>
<dbReference type="GO" id="GO:0030203">
    <property type="term" value="P:glycosaminoglycan metabolic process"/>
    <property type="evidence" value="ECO:0007669"/>
    <property type="project" value="TreeGrafter"/>
</dbReference>
<evidence type="ECO:0000256" key="8">
    <source>
        <dbReference type="PIRSR" id="PIRSR625705-1"/>
    </source>
</evidence>
<dbReference type="OrthoDB" id="9763537at2"/>
<accession>A0A126V4Q5</accession>
<reference evidence="11 12" key="1">
    <citation type="submission" date="2016-02" db="EMBL/GenBank/DDBJ databases">
        <title>Complete genome sequence of Halocynthiibacter arcticus PAMC 20958t from arctic marine sediment.</title>
        <authorList>
            <person name="Lee Y.M."/>
            <person name="Baek K."/>
            <person name="Lee H.K."/>
            <person name="Shin S.C."/>
        </authorList>
    </citation>
    <scope>NUCLEOTIDE SEQUENCE [LARGE SCALE GENOMIC DNA]</scope>
    <source>
        <strain evidence="11">PAMC 20958</strain>
    </source>
</reference>
<feature type="domain" description="Glycoside hydrolase family 20 catalytic" evidence="9">
    <location>
        <begin position="229"/>
        <end position="572"/>
    </location>
</feature>
<dbReference type="AlphaFoldDB" id="A0A126V4Q5"/>
<feature type="domain" description="Beta-hexosaminidase bacterial type N-terminal" evidence="10">
    <location>
        <begin position="172"/>
        <end position="225"/>
    </location>
</feature>
<dbReference type="InterPro" id="IPR029018">
    <property type="entry name" value="Hex-like_dom2"/>
</dbReference>
<comment type="catalytic activity">
    <reaction evidence="1">
        <text>Hydrolysis of terminal non-reducing N-acetyl-D-hexosamine residues in N-acetyl-beta-D-hexosaminides.</text>
        <dbReference type="EC" id="3.2.1.52"/>
    </reaction>
</comment>
<dbReference type="Gene3D" id="3.30.379.10">
    <property type="entry name" value="Chitobiase/beta-hexosaminidase domain 2-like"/>
    <property type="match status" value="1"/>
</dbReference>
<dbReference type="GO" id="GO:0004563">
    <property type="term" value="F:beta-N-acetylhexosaminidase activity"/>
    <property type="evidence" value="ECO:0007669"/>
    <property type="project" value="UniProtKB-EC"/>
</dbReference>
<evidence type="ECO:0000256" key="6">
    <source>
        <dbReference type="ARBA" id="ARBA00030512"/>
    </source>
</evidence>
<evidence type="ECO:0000256" key="2">
    <source>
        <dbReference type="ARBA" id="ARBA00006285"/>
    </source>
</evidence>
<keyword evidence="5" id="KW-0326">Glycosidase</keyword>
<evidence type="ECO:0000259" key="9">
    <source>
        <dbReference type="Pfam" id="PF00728"/>
    </source>
</evidence>
<dbReference type="Pfam" id="PF00728">
    <property type="entry name" value="Glyco_hydro_20"/>
    <property type="match status" value="1"/>
</dbReference>
<dbReference type="EC" id="3.2.1.52" evidence="3"/>
<dbReference type="InterPro" id="IPR025705">
    <property type="entry name" value="Beta_hexosaminidase_sua/sub"/>
</dbReference>
<dbReference type="PRINTS" id="PR00738">
    <property type="entry name" value="GLHYDRLASE20"/>
</dbReference>
<dbReference type="Pfam" id="PF02838">
    <property type="entry name" value="Glyco_hydro_20b"/>
    <property type="match status" value="1"/>
</dbReference>
<dbReference type="PANTHER" id="PTHR22600:SF57">
    <property type="entry name" value="BETA-N-ACETYLHEXOSAMINIDASE"/>
    <property type="match status" value="1"/>
</dbReference>
<dbReference type="GO" id="GO:0005975">
    <property type="term" value="P:carbohydrate metabolic process"/>
    <property type="evidence" value="ECO:0007669"/>
    <property type="project" value="InterPro"/>
</dbReference>
<dbReference type="InterPro" id="IPR015883">
    <property type="entry name" value="Glyco_hydro_20_cat"/>
</dbReference>
<protein>
    <recommendedName>
        <fullName evidence="3">beta-N-acetylhexosaminidase</fullName>
        <ecNumber evidence="3">3.2.1.52</ecNumber>
    </recommendedName>
    <alternativeName>
        <fullName evidence="6">Beta-N-acetylhexosaminidase</fullName>
    </alternativeName>
    <alternativeName>
        <fullName evidence="7">N-acetyl-beta-glucosaminidase</fullName>
    </alternativeName>
</protein>
<keyword evidence="4 11" id="KW-0378">Hydrolase</keyword>
<evidence type="ECO:0000313" key="12">
    <source>
        <dbReference type="Proteomes" id="UP000070371"/>
    </source>
</evidence>
<dbReference type="InterPro" id="IPR015882">
    <property type="entry name" value="HEX_bac_N"/>
</dbReference>
<evidence type="ECO:0000256" key="5">
    <source>
        <dbReference type="ARBA" id="ARBA00023295"/>
    </source>
</evidence>
<dbReference type="KEGG" id="hat:RC74_20390"/>
<evidence type="ECO:0000313" key="11">
    <source>
        <dbReference type="EMBL" id="AML53294.1"/>
    </source>
</evidence>
<dbReference type="GO" id="GO:0016020">
    <property type="term" value="C:membrane"/>
    <property type="evidence" value="ECO:0007669"/>
    <property type="project" value="TreeGrafter"/>
</dbReference>
<sequence>MDYTCRLDGQFMRCTLTPDRALKVPIFCFSGMGPITATSGGNRVRGTGSYTEIALPDLAENVAHTVTLEYSGGFKPANRAWMPLGPYLRAGNELIPLPPTPAGFRAKPQAAPPAFAGLRLVPQPTSFVATGESVDLTHISASNDAFDAVAQLAQRRGLEPFLCGGGLPVVFKQDASRKDAYTLDIQPDGISVSASSYGGRFYAGITLLTLRNTHAGKVPCGAITDSSRFNWRGQHLDTARHFYQPETIHDLLDVMAILKFNRFHWHFADDEAFRLQIDCFPELWQRTEKRGEGHLMPALFSGAIEAGGSYSKREAKAVIEHAKALNIEVLPEIEAPAHALATTYVFPDVRDPADNGAEVSVQGYHGNAMNPAMPKTWEVLNVIVAEVGALFPFGHLHLGCDELPEDTWMGSPKARALMKEHNLETTQDLQGWTMAKLAQTVADAGLRPAAWEEAAQGSNGGIGNNAILFTWTGQGPGLAAARCGYDVVMCPAQHAYLDMAHTNDTDDWGASWAAFVSLGDTIAWDPVPDPDLADKIIGVQGAFWSEFTTEDSQLWPMILPRILGIAVKAWQTEDMTEDSLTRLAHHYRDMSLAP</sequence>
<dbReference type="EMBL" id="CP014327">
    <property type="protein sequence ID" value="AML53294.1"/>
    <property type="molecule type" value="Genomic_DNA"/>
</dbReference>
<dbReference type="PANTHER" id="PTHR22600">
    <property type="entry name" value="BETA-HEXOSAMINIDASE"/>
    <property type="match status" value="1"/>
</dbReference>
<gene>
    <name evidence="11" type="ORF">RC74_20390</name>
</gene>
<dbReference type="RefSeq" id="WP_039003283.1">
    <property type="nucleotide sequence ID" value="NZ_CP014327.1"/>
</dbReference>
<keyword evidence="12" id="KW-1185">Reference proteome</keyword>
<dbReference type="Proteomes" id="UP000070371">
    <property type="component" value="Chromosome"/>
</dbReference>
<feature type="active site" description="Proton donor" evidence="8">
    <location>
        <position position="402"/>
    </location>
</feature>